<comment type="similarity">
    <text evidence="1">Belongs to the DnaB/DnaD family.</text>
</comment>
<keyword evidence="6" id="KW-1185">Reference proteome</keyword>
<dbReference type="InterPro" id="IPR034829">
    <property type="entry name" value="DnaD-like_sf"/>
</dbReference>
<feature type="domain" description="DnaB/C C-terminal" evidence="3">
    <location>
        <begin position="315"/>
        <end position="391"/>
    </location>
</feature>
<dbReference type="InterPro" id="IPR058660">
    <property type="entry name" value="WHD_DnaB"/>
</dbReference>
<accession>A0ABR8PEB0</accession>
<sequence>MTEAKSIFDPSAGYIVTASYRWSNFDENVFDLFYQPILGPTSFAMFHALHSQMNERPVISERQLQSQLLIQLNAGRHDAAEAVQRLEAVGMLRTFHQMDQLGELFVYELQPTITPTEFINDNLLSVLLLDAVGESRFKELRKFANRYTLEGFQSSLKEITHNFFDVFHVDEQQITHLPVEISSARKSLVDEKQPVKKIASINFDWPTLVQLLRNQPITETDLDANRELIQVEHQLYGIDEPTMARLLTQSTDLATNKIQSRRLKKIIAEKYRIDAKKSSKESVGAEKAAKSSASFSQEEQQLIETCKYYAPITFLQQLKQQMGGFVTSGERAIIRSLIQEQQLDAGVVNVLSWYVIASLGRSTLQANYVNAIANNWMRAGVATAEEALEHIHNFNNKKTQQHSKRSANYYRQRTVTVREKMPAWTKEDEKKSEKSTPEQLNKLRQRLARRKKINGSKGDDGK</sequence>
<dbReference type="Pfam" id="PF07261">
    <property type="entry name" value="DnaB_2"/>
    <property type="match status" value="1"/>
</dbReference>
<protein>
    <submittedName>
        <fullName evidence="5">DnaD domain protein</fullName>
    </submittedName>
</protein>
<dbReference type="Pfam" id="PF25888">
    <property type="entry name" value="WHD_DnaB"/>
    <property type="match status" value="1"/>
</dbReference>
<comment type="caution">
    <text evidence="5">The sequence shown here is derived from an EMBL/GenBank/DDBJ whole genome shotgun (WGS) entry which is preliminary data.</text>
</comment>
<dbReference type="Proteomes" id="UP000616837">
    <property type="component" value="Unassembled WGS sequence"/>
</dbReference>
<reference evidence="5 6" key="1">
    <citation type="submission" date="2020-08" db="EMBL/GenBank/DDBJ databases">
        <title>A Genomic Blueprint of the Chicken Gut Microbiome.</title>
        <authorList>
            <person name="Gilroy R."/>
            <person name="Ravi A."/>
            <person name="Getino M."/>
            <person name="Pursley I."/>
            <person name="Horton D.L."/>
            <person name="Alikhan N.-F."/>
            <person name="Baker D."/>
            <person name="Gharbi K."/>
            <person name="Hall N."/>
            <person name="Watson M."/>
            <person name="Adriaenssens E.M."/>
            <person name="Foster-Nyarko E."/>
            <person name="Jarju S."/>
            <person name="Secka A."/>
            <person name="Antonio M."/>
            <person name="Oren A."/>
            <person name="Chaudhuri R."/>
            <person name="La Ragione R.M."/>
            <person name="Hildebrand F."/>
            <person name="Pallen M.J."/>
        </authorList>
    </citation>
    <scope>NUCLEOTIDE SEQUENCE [LARGE SCALE GENOMIC DNA]</scope>
    <source>
        <strain evidence="5 6">Sa3CUN2</strain>
    </source>
</reference>
<feature type="region of interest" description="Disordered" evidence="2">
    <location>
        <begin position="421"/>
        <end position="441"/>
    </location>
</feature>
<name>A0ABR8PEB0_9LACO</name>
<evidence type="ECO:0000259" key="4">
    <source>
        <dbReference type="Pfam" id="PF25888"/>
    </source>
</evidence>
<dbReference type="Gene3D" id="1.10.10.630">
    <property type="entry name" value="DnaD domain-like"/>
    <property type="match status" value="1"/>
</dbReference>
<feature type="compositionally biased region" description="Basic and acidic residues" evidence="2">
    <location>
        <begin position="421"/>
        <end position="436"/>
    </location>
</feature>
<evidence type="ECO:0000256" key="2">
    <source>
        <dbReference type="SAM" id="MobiDB-lite"/>
    </source>
</evidence>
<evidence type="ECO:0000313" key="6">
    <source>
        <dbReference type="Proteomes" id="UP000616837"/>
    </source>
</evidence>
<evidence type="ECO:0000313" key="5">
    <source>
        <dbReference type="EMBL" id="MBD7895629.1"/>
    </source>
</evidence>
<proteinExistence type="inferred from homology"/>
<dbReference type="RefSeq" id="WP_191684966.1">
    <property type="nucleotide sequence ID" value="NZ_JACSQW010000025.1"/>
</dbReference>
<feature type="domain" description="Replicative helicase loading/DNA remodeling protein DnaB N-terminal winged helix" evidence="4">
    <location>
        <begin position="22"/>
        <end position="268"/>
    </location>
</feature>
<dbReference type="EMBL" id="JACSQW010000025">
    <property type="protein sequence ID" value="MBD7895629.1"/>
    <property type="molecule type" value="Genomic_DNA"/>
</dbReference>
<evidence type="ECO:0000259" key="3">
    <source>
        <dbReference type="Pfam" id="PF07261"/>
    </source>
</evidence>
<gene>
    <name evidence="5" type="ORF">H9564_08025</name>
</gene>
<evidence type="ECO:0000256" key="1">
    <source>
        <dbReference type="ARBA" id="ARBA00093462"/>
    </source>
</evidence>
<organism evidence="5 6">
    <name type="scientific">Limosilactobacillus avistercoris</name>
    <dbReference type="NCBI Taxonomy" id="2762243"/>
    <lineage>
        <taxon>Bacteria</taxon>
        <taxon>Bacillati</taxon>
        <taxon>Bacillota</taxon>
        <taxon>Bacilli</taxon>
        <taxon>Lactobacillales</taxon>
        <taxon>Lactobacillaceae</taxon>
        <taxon>Limosilactobacillus</taxon>
    </lineage>
</organism>
<dbReference type="InterPro" id="IPR006343">
    <property type="entry name" value="DnaB/C_C"/>
</dbReference>